<keyword evidence="3" id="KW-1185">Reference proteome</keyword>
<accession>A0A8J8FFE9</accession>
<dbReference type="CDD" id="cd02440">
    <property type="entry name" value="AdoMet_MTases"/>
    <property type="match status" value="1"/>
</dbReference>
<organism evidence="2 3">
    <name type="scientific">Limnovirga soli</name>
    <dbReference type="NCBI Taxonomy" id="2656915"/>
    <lineage>
        <taxon>Bacteria</taxon>
        <taxon>Pseudomonadati</taxon>
        <taxon>Bacteroidota</taxon>
        <taxon>Chitinophagia</taxon>
        <taxon>Chitinophagales</taxon>
        <taxon>Chitinophagaceae</taxon>
        <taxon>Limnovirga</taxon>
    </lineage>
</organism>
<name>A0A8J8FFE9_9BACT</name>
<evidence type="ECO:0000259" key="1">
    <source>
        <dbReference type="Pfam" id="PF08241"/>
    </source>
</evidence>
<feature type="domain" description="Methyltransferase type 11" evidence="1">
    <location>
        <begin position="56"/>
        <end position="151"/>
    </location>
</feature>
<dbReference type="GO" id="GO:0032259">
    <property type="term" value="P:methylation"/>
    <property type="evidence" value="ECO:0007669"/>
    <property type="project" value="UniProtKB-KW"/>
</dbReference>
<evidence type="ECO:0000313" key="3">
    <source>
        <dbReference type="Proteomes" id="UP000598971"/>
    </source>
</evidence>
<protein>
    <submittedName>
        <fullName evidence="2">Methyltransferase domain-containing protein</fullName>
    </submittedName>
</protein>
<keyword evidence="2" id="KW-0808">Transferase</keyword>
<proteinExistence type="predicted"/>
<sequence>MEQQYFDANKQAWNKRAAVHKHSSFYDVAAFKAGKSALNAIELQAMGNVQQKRLLHLQCHFGMDTLSWAREGAIVTGIDFSDEAIVTANSLSNELQIPATFICANVYDTLSHINTEFDIVFTSYGVVGWLPDLDKWAAVIAGSLAKGGVFYMVEFHPVVWMLDEGFSYIKYHYHNAGVIEELQTGTYADRNAPIEYLEYSWNHSLSEVINALIKQGLTIASLDEYNYSCYNCFNNTIQGEDGFWRIKGLEDKLPMMYAIKATKQ</sequence>
<keyword evidence="2" id="KW-0489">Methyltransferase</keyword>
<dbReference type="AlphaFoldDB" id="A0A8J8FFE9"/>
<dbReference type="GO" id="GO:0008757">
    <property type="term" value="F:S-adenosylmethionine-dependent methyltransferase activity"/>
    <property type="evidence" value="ECO:0007669"/>
    <property type="project" value="InterPro"/>
</dbReference>
<dbReference type="Gene3D" id="3.40.50.150">
    <property type="entry name" value="Vaccinia Virus protein VP39"/>
    <property type="match status" value="1"/>
</dbReference>
<dbReference type="SUPFAM" id="SSF53335">
    <property type="entry name" value="S-adenosyl-L-methionine-dependent methyltransferases"/>
    <property type="match status" value="1"/>
</dbReference>
<dbReference type="EMBL" id="WHPF01000009">
    <property type="protein sequence ID" value="NNV56457.1"/>
    <property type="molecule type" value="Genomic_DNA"/>
</dbReference>
<reference evidence="2" key="1">
    <citation type="submission" date="2019-10" db="EMBL/GenBank/DDBJ databases">
        <title>Draft genome sequence of Panacibacter sp. KCS-6.</title>
        <authorList>
            <person name="Yim K.J."/>
        </authorList>
    </citation>
    <scope>NUCLEOTIDE SEQUENCE</scope>
    <source>
        <strain evidence="2">KCS-6</strain>
    </source>
</reference>
<comment type="caution">
    <text evidence="2">The sequence shown here is derived from an EMBL/GenBank/DDBJ whole genome shotgun (WGS) entry which is preliminary data.</text>
</comment>
<dbReference type="InterPro" id="IPR029063">
    <property type="entry name" value="SAM-dependent_MTases_sf"/>
</dbReference>
<dbReference type="Pfam" id="PF08241">
    <property type="entry name" value="Methyltransf_11"/>
    <property type="match status" value="1"/>
</dbReference>
<dbReference type="RefSeq" id="WP_171608401.1">
    <property type="nucleotide sequence ID" value="NZ_WHPF01000009.1"/>
</dbReference>
<dbReference type="Proteomes" id="UP000598971">
    <property type="component" value="Unassembled WGS sequence"/>
</dbReference>
<evidence type="ECO:0000313" key="2">
    <source>
        <dbReference type="EMBL" id="NNV56457.1"/>
    </source>
</evidence>
<dbReference type="InterPro" id="IPR013216">
    <property type="entry name" value="Methyltransf_11"/>
</dbReference>
<gene>
    <name evidence="2" type="ORF">GD597_13380</name>
</gene>